<evidence type="ECO:0008006" key="12">
    <source>
        <dbReference type="Google" id="ProtNLM"/>
    </source>
</evidence>
<gene>
    <name evidence="5" type="ORF">PF001_g8584</name>
    <name evidence="4" type="ORF">PF005_g19849</name>
    <name evidence="3" type="ORF">PF007_g9784</name>
    <name evidence="6" type="ORF">PF008_g13751</name>
    <name evidence="2" type="ORF">PF009_g543</name>
</gene>
<sequence length="448" mass="49612">MNRLHEWFTNTFVPNQGEAMKFTLPEETFLPVNLSKEKQAALIEEAETVIRQTIAANEEFIAGGATFQDPKWKLVRAKEGLRVYRQRRSANRTTRASTKVQRPSTPQSQSSSLSFKRRGRTASDMHWAMTTDEEASLPAVTGNSIQDRMRGLNVSLMVLHGSVEGTLADCMFGTFAPTNQAWMWRSSHLNDRLDDARILATIRGPTRKDPFRFLGIKWFAKEIPAVLSGIVQQRDYLMLEATGLTRDSRGETVGYYLLHSVSLPEVPELSNLGIVRGHLSLCFIDRQNGPGKVEIYCRGFSDPAGEMIDRVNVAITADSLISAAGVIDYAYVKKLMWLMKHKGVSKQPNSGSFPRPTRCETCDKSFVKFSLTSAGSGIPCHLCRRVVCGKCSVVKKMTVDVSSTGSVKQCALRFCLGCLLEAKVKSVWELALSGVETSSECSSTSSSE</sequence>
<dbReference type="Proteomes" id="UP000441208">
    <property type="component" value="Unassembled WGS sequence"/>
</dbReference>
<dbReference type="PANTHER" id="PTHR13510:SF44">
    <property type="entry name" value="RABENOSYN-5"/>
    <property type="match status" value="1"/>
</dbReference>
<evidence type="ECO:0000313" key="6">
    <source>
        <dbReference type="EMBL" id="KAE9334886.1"/>
    </source>
</evidence>
<keyword evidence="8" id="KW-1185">Reference proteome</keyword>
<dbReference type="EMBL" id="QXGF01000011">
    <property type="protein sequence ID" value="KAE8949910.1"/>
    <property type="molecule type" value="Genomic_DNA"/>
</dbReference>
<feature type="compositionally biased region" description="Low complexity" evidence="1">
    <location>
        <begin position="91"/>
        <end position="114"/>
    </location>
</feature>
<dbReference type="PANTHER" id="PTHR13510">
    <property type="entry name" value="FYVE-FINGER-CONTAINING RAB5 EFFECTOR PROTEIN RABENOSYN-5-RELATED"/>
    <property type="match status" value="1"/>
</dbReference>
<evidence type="ECO:0000313" key="3">
    <source>
        <dbReference type="EMBL" id="KAE9116102.1"/>
    </source>
</evidence>
<dbReference type="EMBL" id="QXFY01000826">
    <property type="protein sequence ID" value="KAE9334886.1"/>
    <property type="molecule type" value="Genomic_DNA"/>
</dbReference>
<evidence type="ECO:0000313" key="10">
    <source>
        <dbReference type="Proteomes" id="UP000441208"/>
    </source>
</evidence>
<dbReference type="InterPro" id="IPR023393">
    <property type="entry name" value="START-like_dom_sf"/>
</dbReference>
<accession>A0A6A3G024</accession>
<comment type="caution">
    <text evidence="2">The sequence shown here is derived from an EMBL/GenBank/DDBJ whole genome shotgun (WGS) entry which is preliminary data.</text>
</comment>
<evidence type="ECO:0000313" key="2">
    <source>
        <dbReference type="EMBL" id="KAE8949910.1"/>
    </source>
</evidence>
<dbReference type="InterPro" id="IPR052727">
    <property type="entry name" value="Rab4/Rab5_effector"/>
</dbReference>
<evidence type="ECO:0000256" key="1">
    <source>
        <dbReference type="SAM" id="MobiDB-lite"/>
    </source>
</evidence>
<evidence type="ECO:0000313" key="7">
    <source>
        <dbReference type="Proteomes" id="UP000429523"/>
    </source>
</evidence>
<dbReference type="EMBL" id="QXFZ01000447">
    <property type="protein sequence ID" value="KAE9116102.1"/>
    <property type="molecule type" value="Genomic_DNA"/>
</dbReference>
<dbReference type="Proteomes" id="UP000429523">
    <property type="component" value="Unassembled WGS sequence"/>
</dbReference>
<evidence type="ECO:0000313" key="9">
    <source>
        <dbReference type="Proteomes" id="UP000437068"/>
    </source>
</evidence>
<dbReference type="CDD" id="cd00065">
    <property type="entry name" value="FYVE_like_SF"/>
    <property type="match status" value="1"/>
</dbReference>
<name>A0A6A3G024_9STRA</name>
<evidence type="ECO:0000313" key="5">
    <source>
        <dbReference type="EMBL" id="KAE9313777.1"/>
    </source>
</evidence>
<evidence type="ECO:0000313" key="4">
    <source>
        <dbReference type="EMBL" id="KAE9188944.1"/>
    </source>
</evidence>
<reference evidence="7 8" key="1">
    <citation type="submission" date="2018-08" db="EMBL/GenBank/DDBJ databases">
        <title>Genomic investigation of the strawberry pathogen Phytophthora fragariae indicates pathogenicity is determined by transcriptional variation in three key races.</title>
        <authorList>
            <person name="Adams T.M."/>
            <person name="Armitage A.D."/>
            <person name="Sobczyk M.K."/>
            <person name="Bates H.J."/>
            <person name="Dunwell J.M."/>
            <person name="Nellist C.F."/>
            <person name="Harrison R.J."/>
        </authorList>
    </citation>
    <scope>NUCLEOTIDE SEQUENCE [LARGE SCALE GENOMIC DNA]</scope>
    <source>
        <strain evidence="5 9">A4</strain>
        <strain evidence="4 8">NOV-27</strain>
        <strain evidence="3 10">NOV-71</strain>
        <strain evidence="6 11">NOV-77</strain>
        <strain evidence="2 7">NOV-9</strain>
    </source>
</reference>
<dbReference type="OrthoDB" id="164487at2759"/>
<dbReference type="Gene3D" id="3.30.530.20">
    <property type="match status" value="1"/>
</dbReference>
<dbReference type="Proteomes" id="UP000433483">
    <property type="component" value="Unassembled WGS sequence"/>
</dbReference>
<evidence type="ECO:0000313" key="11">
    <source>
        <dbReference type="Proteomes" id="UP000486351"/>
    </source>
</evidence>
<dbReference type="EMBL" id="QXGE01000392">
    <property type="protein sequence ID" value="KAE9313777.1"/>
    <property type="molecule type" value="Genomic_DNA"/>
</dbReference>
<dbReference type="Proteomes" id="UP000486351">
    <property type="component" value="Unassembled WGS sequence"/>
</dbReference>
<dbReference type="Proteomes" id="UP000437068">
    <property type="component" value="Unassembled WGS sequence"/>
</dbReference>
<proteinExistence type="predicted"/>
<dbReference type="EMBL" id="QXGB01001553">
    <property type="protein sequence ID" value="KAE9188944.1"/>
    <property type="molecule type" value="Genomic_DNA"/>
</dbReference>
<dbReference type="AlphaFoldDB" id="A0A6A3G024"/>
<protein>
    <recommendedName>
        <fullName evidence="12">FYVE-type domain-containing protein</fullName>
    </recommendedName>
</protein>
<organism evidence="2 7">
    <name type="scientific">Phytophthora fragariae</name>
    <dbReference type="NCBI Taxonomy" id="53985"/>
    <lineage>
        <taxon>Eukaryota</taxon>
        <taxon>Sar</taxon>
        <taxon>Stramenopiles</taxon>
        <taxon>Oomycota</taxon>
        <taxon>Peronosporomycetes</taxon>
        <taxon>Peronosporales</taxon>
        <taxon>Peronosporaceae</taxon>
        <taxon>Phytophthora</taxon>
    </lineage>
</organism>
<evidence type="ECO:0000313" key="8">
    <source>
        <dbReference type="Proteomes" id="UP000433483"/>
    </source>
</evidence>
<feature type="region of interest" description="Disordered" evidence="1">
    <location>
        <begin position="87"/>
        <end position="119"/>
    </location>
</feature>